<protein>
    <submittedName>
        <fullName evidence="2">Uncharacterized protein</fullName>
    </submittedName>
</protein>
<reference evidence="2 3" key="1">
    <citation type="submission" date="2017-11" db="EMBL/GenBank/DDBJ databases">
        <title>De novo assembly and phasing of dikaryotic genomes from two isolates of Puccinia coronata f. sp. avenae, the causal agent of oat crown rust.</title>
        <authorList>
            <person name="Miller M.E."/>
            <person name="Zhang Y."/>
            <person name="Omidvar V."/>
            <person name="Sperschneider J."/>
            <person name="Schwessinger B."/>
            <person name="Raley C."/>
            <person name="Palmer J.M."/>
            <person name="Garnica D."/>
            <person name="Upadhyaya N."/>
            <person name="Rathjen J."/>
            <person name="Taylor J.M."/>
            <person name="Park R.F."/>
            <person name="Dodds P.N."/>
            <person name="Hirsch C.D."/>
            <person name="Kianian S.F."/>
            <person name="Figueroa M."/>
        </authorList>
    </citation>
    <scope>NUCLEOTIDE SEQUENCE [LARGE SCALE GENOMIC DNA]</scope>
    <source>
        <strain evidence="2">12SD80</strain>
    </source>
</reference>
<gene>
    <name evidence="2" type="ORF">PCASD_19987</name>
</gene>
<proteinExistence type="predicted"/>
<evidence type="ECO:0000313" key="3">
    <source>
        <dbReference type="Proteomes" id="UP000235392"/>
    </source>
</evidence>
<organism evidence="2 3">
    <name type="scientific">Puccinia coronata f. sp. avenae</name>
    <dbReference type="NCBI Taxonomy" id="200324"/>
    <lineage>
        <taxon>Eukaryota</taxon>
        <taxon>Fungi</taxon>
        <taxon>Dikarya</taxon>
        <taxon>Basidiomycota</taxon>
        <taxon>Pucciniomycotina</taxon>
        <taxon>Pucciniomycetes</taxon>
        <taxon>Pucciniales</taxon>
        <taxon>Pucciniaceae</taxon>
        <taxon>Puccinia</taxon>
    </lineage>
</organism>
<evidence type="ECO:0000313" key="2">
    <source>
        <dbReference type="EMBL" id="PLW15363.1"/>
    </source>
</evidence>
<accession>A0A2N5SQ42</accession>
<sequence length="482" mass="53632">MQTTTLAKQALDQANSCLDKIKTQIGQMVSAINTAMDSINSVNRAVATLTTSFQGSTSKTPHRTTPMKQKDNSSPKYSFHMKSFSKDPMALHCSIHSNVKYLQFNGNNFTAWERQVNTTLDFAFHTKNFLNNNGWVVLNPNHKPSVTILLRSSIDKALSTSVAGSKTPAAIYKLISSQCQKSNQRHKLNLVAHLRKFYFMDKHIELHLFPECSHQRHHDQEACVLASSSPVAYPLKQTSNATFLLKFQELLVKVQQKHINVEELLGLILQNVVQPPISANENAFRNNHNHRLNTSTKIPSFDHVCQEITQVEANKGKRPKNSKPLSTAALANALSFQGVAPTPTQMAKKVSKCNYCKRNSHWTSVCQTLVRDINSGKLNVSQSSPQPPNPDNVCIRAIDATANSNNTILVDLGALACNVYHHPSIPCAILSLGFLTSHGFLPVFNNQSNMKLKYQHCTFNTTFANNNLWTLITSCTPQSPKN</sequence>
<dbReference type="EMBL" id="PGCI01000799">
    <property type="protein sequence ID" value="PLW15363.1"/>
    <property type="molecule type" value="Genomic_DNA"/>
</dbReference>
<comment type="caution">
    <text evidence="2">The sequence shown here is derived from an EMBL/GenBank/DDBJ whole genome shotgun (WGS) entry which is preliminary data.</text>
</comment>
<evidence type="ECO:0000256" key="1">
    <source>
        <dbReference type="SAM" id="MobiDB-lite"/>
    </source>
</evidence>
<dbReference type="Proteomes" id="UP000235392">
    <property type="component" value="Unassembled WGS sequence"/>
</dbReference>
<dbReference type="AlphaFoldDB" id="A0A2N5SQ42"/>
<feature type="region of interest" description="Disordered" evidence="1">
    <location>
        <begin position="53"/>
        <end position="78"/>
    </location>
</feature>
<name>A0A2N5SQ42_9BASI</name>